<sequence>MVCEEVVVLGLFYCGVATGNGGIATAVKDQEDEAWVSHQKETMGNVCSLSIATDNVVTRCLDCTGRPAKYVWVFFNFVTINNPLYLYDVVDDCRNILLEPAIDGMLLIVGPQVEDENPVLSVPCYDGG</sequence>
<accession>A0AAP0RNS1</accession>
<reference evidence="1 2" key="1">
    <citation type="journal article" date="2024" name="Plant J.">
        <title>Genome sequences and population genomics reveal climatic adaptation and genomic divergence between two closely related sweetgum species.</title>
        <authorList>
            <person name="Xu W.Q."/>
            <person name="Ren C.Q."/>
            <person name="Zhang X.Y."/>
            <person name="Comes H.P."/>
            <person name="Liu X.H."/>
            <person name="Li Y.G."/>
            <person name="Kettle C.J."/>
            <person name="Jalonen R."/>
            <person name="Gaisberger H."/>
            <person name="Ma Y.Z."/>
            <person name="Qiu Y.X."/>
        </authorList>
    </citation>
    <scope>NUCLEOTIDE SEQUENCE [LARGE SCALE GENOMIC DNA]</scope>
    <source>
        <strain evidence="1">Hangzhou</strain>
    </source>
</reference>
<dbReference type="AlphaFoldDB" id="A0AAP0RNS1"/>
<proteinExistence type="predicted"/>
<dbReference type="EMBL" id="JBBPBK010000007">
    <property type="protein sequence ID" value="KAK9281388.1"/>
    <property type="molecule type" value="Genomic_DNA"/>
</dbReference>
<evidence type="ECO:0000313" key="1">
    <source>
        <dbReference type="EMBL" id="KAK9281388.1"/>
    </source>
</evidence>
<organism evidence="1 2">
    <name type="scientific">Liquidambar formosana</name>
    <name type="common">Formosan gum</name>
    <dbReference type="NCBI Taxonomy" id="63359"/>
    <lineage>
        <taxon>Eukaryota</taxon>
        <taxon>Viridiplantae</taxon>
        <taxon>Streptophyta</taxon>
        <taxon>Embryophyta</taxon>
        <taxon>Tracheophyta</taxon>
        <taxon>Spermatophyta</taxon>
        <taxon>Magnoliopsida</taxon>
        <taxon>eudicotyledons</taxon>
        <taxon>Gunneridae</taxon>
        <taxon>Pentapetalae</taxon>
        <taxon>Saxifragales</taxon>
        <taxon>Altingiaceae</taxon>
        <taxon>Liquidambar</taxon>
    </lineage>
</organism>
<comment type="caution">
    <text evidence="1">The sequence shown here is derived from an EMBL/GenBank/DDBJ whole genome shotgun (WGS) entry which is preliminary data.</text>
</comment>
<dbReference type="Proteomes" id="UP001415857">
    <property type="component" value="Unassembled WGS sequence"/>
</dbReference>
<evidence type="ECO:0000313" key="2">
    <source>
        <dbReference type="Proteomes" id="UP001415857"/>
    </source>
</evidence>
<keyword evidence="2" id="KW-1185">Reference proteome</keyword>
<gene>
    <name evidence="1" type="ORF">L1049_004288</name>
</gene>
<name>A0AAP0RNS1_LIQFO</name>
<protein>
    <submittedName>
        <fullName evidence="1">Uncharacterized protein</fullName>
    </submittedName>
</protein>